<sequence length="198" mass="22363">MSATTETIQISSLSQRLKKETASEHERMHQLMASADVFSSREKYVQFTLLQYYFQQEIEHLFEREGIAELIPDLGIRGRSQQALLDLKDFGIHPQGKTLNTEHVPLPEALGWIYVSEGSTLGAAFLFKEAQKNLDLSAEFGARNLAAYPEGRAVVWKRFVQALDEANFDSAKQDRVVQGALDAFAYFGEALTYLNQLK</sequence>
<dbReference type="InterPro" id="IPR016053">
    <property type="entry name" value="Haem_Oase-like"/>
</dbReference>
<dbReference type="EMBL" id="OOGT01000188">
    <property type="protein sequence ID" value="SPL71900.1"/>
    <property type="molecule type" value="Genomic_DNA"/>
</dbReference>
<dbReference type="RefSeq" id="WP_121975312.1">
    <property type="nucleotide sequence ID" value="NZ_OOGT01000188.1"/>
</dbReference>
<reference evidence="2" key="1">
    <citation type="submission" date="2018-03" db="EMBL/GenBank/DDBJ databases">
        <authorList>
            <person name="Blom J."/>
        </authorList>
    </citation>
    <scope>NUCLEOTIDE SEQUENCE [LARGE SCALE GENOMIC DNA]</scope>
    <source>
        <strain evidence="2">KPC-SM-21</strain>
    </source>
</reference>
<dbReference type="GO" id="GO:0006788">
    <property type="term" value="P:heme oxidation"/>
    <property type="evidence" value="ECO:0007669"/>
    <property type="project" value="InterPro"/>
</dbReference>
<dbReference type="InterPro" id="IPR016084">
    <property type="entry name" value="Haem_Oase-like_multi-hlx"/>
</dbReference>
<protein>
    <submittedName>
        <fullName evidence="1">Heme oxygenase</fullName>
    </submittedName>
</protein>
<dbReference type="InParanoid" id="A0A2U3N2I8"/>
<dbReference type="Proteomes" id="UP000245974">
    <property type="component" value="Unassembled WGS sequence"/>
</dbReference>
<proteinExistence type="predicted"/>
<dbReference type="Gene3D" id="1.20.910.10">
    <property type="entry name" value="Heme oxygenase-like"/>
    <property type="match status" value="1"/>
</dbReference>
<evidence type="ECO:0000313" key="1">
    <source>
        <dbReference type="EMBL" id="SPL71900.1"/>
    </source>
</evidence>
<gene>
    <name evidence="1" type="ORF">KPC_3078</name>
</gene>
<dbReference type="Pfam" id="PF01126">
    <property type="entry name" value="Heme_oxygenase"/>
    <property type="match status" value="1"/>
</dbReference>
<organism evidence="1 2">
    <name type="scientific">Acinetobacter stercoris</name>
    <dbReference type="NCBI Taxonomy" id="2126983"/>
    <lineage>
        <taxon>Bacteria</taxon>
        <taxon>Pseudomonadati</taxon>
        <taxon>Pseudomonadota</taxon>
        <taxon>Gammaproteobacteria</taxon>
        <taxon>Moraxellales</taxon>
        <taxon>Moraxellaceae</taxon>
        <taxon>Acinetobacter</taxon>
    </lineage>
</organism>
<dbReference type="AlphaFoldDB" id="A0A2U3N2I8"/>
<keyword evidence="2" id="KW-1185">Reference proteome</keyword>
<accession>A0A2U3N2I8</accession>
<dbReference type="OrthoDB" id="9149607at2"/>
<name>A0A2U3N2I8_9GAMM</name>
<dbReference type="CDD" id="cd19166">
    <property type="entry name" value="HemeO-bac"/>
    <property type="match status" value="1"/>
</dbReference>
<dbReference type="SUPFAM" id="SSF48613">
    <property type="entry name" value="Heme oxygenase-like"/>
    <property type="match status" value="1"/>
</dbReference>
<evidence type="ECO:0000313" key="2">
    <source>
        <dbReference type="Proteomes" id="UP000245974"/>
    </source>
</evidence>
<dbReference type="GO" id="GO:0004392">
    <property type="term" value="F:heme oxygenase (decyclizing) activity"/>
    <property type="evidence" value="ECO:0007669"/>
    <property type="project" value="InterPro"/>
</dbReference>